<accession>A0ABN7S8D5</accession>
<dbReference type="PROSITE" id="PS50966">
    <property type="entry name" value="ZF_SWIM"/>
    <property type="match status" value="1"/>
</dbReference>
<keyword evidence="4" id="KW-1185">Reference proteome</keyword>
<organism evidence="3 4">
    <name type="scientific">Thermobacillus xylanilyticus</name>
    <dbReference type="NCBI Taxonomy" id="76633"/>
    <lineage>
        <taxon>Bacteria</taxon>
        <taxon>Bacillati</taxon>
        <taxon>Bacillota</taxon>
        <taxon>Bacilli</taxon>
        <taxon>Bacillales</taxon>
        <taxon>Paenibacillaceae</taxon>
        <taxon>Thermobacillus</taxon>
    </lineage>
</organism>
<protein>
    <recommendedName>
        <fullName evidence="2">SWIM-type domain-containing protein</fullName>
    </recommendedName>
</protein>
<gene>
    <name evidence="3" type="primary">txxe 2845</name>
    <name evidence="3" type="ORF">TXXE_17905</name>
</gene>
<evidence type="ECO:0000259" key="2">
    <source>
        <dbReference type="PROSITE" id="PS50966"/>
    </source>
</evidence>
<keyword evidence="1" id="KW-0863">Zinc-finger</keyword>
<evidence type="ECO:0000313" key="4">
    <source>
        <dbReference type="Proteomes" id="UP000681526"/>
    </source>
</evidence>
<evidence type="ECO:0000313" key="3">
    <source>
        <dbReference type="EMBL" id="CAG5092239.1"/>
    </source>
</evidence>
<sequence>MNISDLARFVDPDIVRRGMEYVADGRVISLKPGDHGRYDAVVRGSADYEVYVELDDDGNILDSACDCPYDLAPVCKHQAAVFAMLADHAYKREPPRESLKDLLEQAD</sequence>
<dbReference type="EMBL" id="CAJRAY010000091">
    <property type="protein sequence ID" value="CAG5092239.1"/>
    <property type="molecule type" value="Genomic_DNA"/>
</dbReference>
<dbReference type="Proteomes" id="UP000681526">
    <property type="component" value="Unassembled WGS sequence"/>
</dbReference>
<dbReference type="RefSeq" id="WP_244860671.1">
    <property type="nucleotide sequence ID" value="NZ_CAJRAY010000091.1"/>
</dbReference>
<dbReference type="Pfam" id="PF04434">
    <property type="entry name" value="SWIM"/>
    <property type="match status" value="1"/>
</dbReference>
<feature type="domain" description="SWIM-type" evidence="2">
    <location>
        <begin position="48"/>
        <end position="86"/>
    </location>
</feature>
<dbReference type="InterPro" id="IPR007527">
    <property type="entry name" value="Znf_SWIM"/>
</dbReference>
<name>A0ABN7S8D5_THEXY</name>
<reference evidence="3 4" key="1">
    <citation type="submission" date="2021-04" db="EMBL/GenBank/DDBJ databases">
        <authorList>
            <person name="Rakotoarivonina H."/>
        </authorList>
    </citation>
    <scope>NUCLEOTIDE SEQUENCE [LARGE SCALE GENOMIC DNA]</scope>
    <source>
        <strain evidence="3 4">XE</strain>
    </source>
</reference>
<comment type="caution">
    <text evidence="3">The sequence shown here is derived from an EMBL/GenBank/DDBJ whole genome shotgun (WGS) entry which is preliminary data.</text>
</comment>
<evidence type="ECO:0000256" key="1">
    <source>
        <dbReference type="PROSITE-ProRule" id="PRU00325"/>
    </source>
</evidence>
<proteinExistence type="predicted"/>
<keyword evidence="1" id="KW-0862">Zinc</keyword>
<keyword evidence="1" id="KW-0479">Metal-binding</keyword>